<dbReference type="EMBL" id="AMZO01000040">
    <property type="protein sequence ID" value="ELR63470.1"/>
    <property type="molecule type" value="Genomic_DNA"/>
</dbReference>
<gene>
    <name evidence="1" type="ORF">C942_03763</name>
</gene>
<evidence type="ECO:0000313" key="2">
    <source>
        <dbReference type="Proteomes" id="UP000011134"/>
    </source>
</evidence>
<dbReference type="Proteomes" id="UP000011134">
    <property type="component" value="Unassembled WGS sequence"/>
</dbReference>
<name>L8J3N5_9GAMM</name>
<organism evidence="1 2">
    <name type="scientific">Photobacterium marinum</name>
    <dbReference type="NCBI Taxonomy" id="1056511"/>
    <lineage>
        <taxon>Bacteria</taxon>
        <taxon>Pseudomonadati</taxon>
        <taxon>Pseudomonadota</taxon>
        <taxon>Gammaproteobacteria</taxon>
        <taxon>Vibrionales</taxon>
        <taxon>Vibrionaceae</taxon>
        <taxon>Photobacterium</taxon>
    </lineage>
</organism>
<dbReference type="PATRIC" id="fig|1056511.3.peg.4577"/>
<comment type="caution">
    <text evidence="1">The sequence shown here is derived from an EMBL/GenBank/DDBJ whole genome shotgun (WGS) entry which is preliminary data.</text>
</comment>
<reference evidence="1 2" key="1">
    <citation type="submission" date="2012-12" db="EMBL/GenBank/DDBJ databases">
        <title>Genome Assembly of Photobacterium sp. AK15.</title>
        <authorList>
            <person name="Khatri I."/>
            <person name="Vaidya B."/>
            <person name="Srinivas T.N.R."/>
            <person name="Subramanian S."/>
            <person name="Pinnaka A."/>
        </authorList>
    </citation>
    <scope>NUCLEOTIDE SEQUENCE [LARGE SCALE GENOMIC DNA]</scope>
    <source>
        <strain evidence="1 2">AK15</strain>
    </source>
</reference>
<proteinExistence type="predicted"/>
<sequence length="51" mass="6210">MTAVVKPRKNGGCRWLCGFCWRWGLWLFFSGSNNWKKQIIKTPLSEWRFWC</sequence>
<dbReference type="AlphaFoldDB" id="L8J3N5"/>
<accession>L8J3N5</accession>
<evidence type="ECO:0000313" key="1">
    <source>
        <dbReference type="EMBL" id="ELR63470.1"/>
    </source>
</evidence>
<keyword evidence="2" id="KW-1185">Reference proteome</keyword>
<protein>
    <submittedName>
        <fullName evidence="1">Uncharacterized protein</fullName>
    </submittedName>
</protein>